<dbReference type="InterPro" id="IPR025833">
    <property type="entry name" value="GDYXXLXY"/>
</dbReference>
<dbReference type="Pfam" id="PF14345">
    <property type="entry name" value="GDYXXLXY"/>
    <property type="match status" value="1"/>
</dbReference>
<comment type="caution">
    <text evidence="2">The sequence shown here is derived from an EMBL/GenBank/DDBJ whole genome shotgun (WGS) entry which is preliminary data.</text>
</comment>
<evidence type="ECO:0000313" key="2">
    <source>
        <dbReference type="EMBL" id="MFC7389977.1"/>
    </source>
</evidence>
<sequence length="150" mass="17356">MKRLSTWVIPAVQVMIAVLFVILVFAISWVGETYTFKGTSYEPYDPYFGDSIYLEYDEFEGRQNVETGTVYVSFEQGEDGFAVIDRVESKPFFGGVRANYYDRNLYIEEMGSYRVPQDEVDRVEGEKSFTVQVDVAPWGMLRLHDLKPIE</sequence>
<evidence type="ECO:0000256" key="1">
    <source>
        <dbReference type="SAM" id="Phobius"/>
    </source>
</evidence>
<keyword evidence="1" id="KW-1133">Transmembrane helix</keyword>
<reference evidence="3" key="1">
    <citation type="journal article" date="2019" name="Int. J. Syst. Evol. Microbiol.">
        <title>The Global Catalogue of Microorganisms (GCM) 10K type strain sequencing project: providing services to taxonomists for standard genome sequencing and annotation.</title>
        <authorList>
            <consortium name="The Broad Institute Genomics Platform"/>
            <consortium name="The Broad Institute Genome Sequencing Center for Infectious Disease"/>
            <person name="Wu L."/>
            <person name="Ma J."/>
        </authorList>
    </citation>
    <scope>NUCLEOTIDE SEQUENCE [LARGE SCALE GENOMIC DNA]</scope>
    <source>
        <strain evidence="3">CCUG 55590</strain>
    </source>
</reference>
<gene>
    <name evidence="2" type="ORF">ACFQO8_07455</name>
</gene>
<name>A0ABW2PN69_9BACL</name>
<feature type="transmembrane region" description="Helical" evidence="1">
    <location>
        <begin position="7"/>
        <end position="30"/>
    </location>
</feature>
<evidence type="ECO:0000313" key="3">
    <source>
        <dbReference type="Proteomes" id="UP001596439"/>
    </source>
</evidence>
<keyword evidence="1" id="KW-0812">Transmembrane</keyword>
<organism evidence="2 3">
    <name type="scientific">Exiguobacterium aestuarii</name>
    <dbReference type="NCBI Taxonomy" id="273527"/>
    <lineage>
        <taxon>Bacteria</taxon>
        <taxon>Bacillati</taxon>
        <taxon>Bacillota</taxon>
        <taxon>Bacilli</taxon>
        <taxon>Bacillales</taxon>
        <taxon>Bacillales Family XII. Incertae Sedis</taxon>
        <taxon>Exiguobacterium</taxon>
    </lineage>
</organism>
<dbReference type="Proteomes" id="UP001596439">
    <property type="component" value="Unassembled WGS sequence"/>
</dbReference>
<dbReference type="RefSeq" id="WP_214788525.1">
    <property type="nucleotide sequence ID" value="NZ_JANIEL010000017.1"/>
</dbReference>
<protein>
    <submittedName>
        <fullName evidence="2">GDYXXLXY domain-containing protein</fullName>
    </submittedName>
</protein>
<keyword evidence="1" id="KW-0472">Membrane</keyword>
<proteinExistence type="predicted"/>
<keyword evidence="3" id="KW-1185">Reference proteome</keyword>
<dbReference type="EMBL" id="JBHTCE010000001">
    <property type="protein sequence ID" value="MFC7389977.1"/>
    <property type="molecule type" value="Genomic_DNA"/>
</dbReference>
<accession>A0ABW2PN69</accession>